<protein>
    <submittedName>
        <fullName evidence="2">Alkene reductase</fullName>
    </submittedName>
</protein>
<gene>
    <name evidence="2" type="ORF">GKC49_31365</name>
</gene>
<sequence length="71" mass="7931">PIIYSGRYTAEKAQHVLEKGWGDLFGFGRSFIANPDLPARIKSGYPLNEVDHASLYGGTEKGYTDYPFYPS</sequence>
<proteinExistence type="predicted"/>
<accession>A0A7X2SZ67</accession>
<feature type="domain" description="NADH:flavin oxidoreductase/NADH oxidase N-terminal" evidence="1">
    <location>
        <begin position="1"/>
        <end position="48"/>
    </location>
</feature>
<dbReference type="Pfam" id="PF00724">
    <property type="entry name" value="Oxidored_FMN"/>
    <property type="match status" value="1"/>
</dbReference>
<evidence type="ECO:0000259" key="1">
    <source>
        <dbReference type="Pfam" id="PF00724"/>
    </source>
</evidence>
<dbReference type="GO" id="GO:0010181">
    <property type="term" value="F:FMN binding"/>
    <property type="evidence" value="ECO:0007669"/>
    <property type="project" value="InterPro"/>
</dbReference>
<dbReference type="InterPro" id="IPR013785">
    <property type="entry name" value="Aldolase_TIM"/>
</dbReference>
<dbReference type="AlphaFoldDB" id="A0A7X2SZ67"/>
<reference evidence="2 3" key="1">
    <citation type="submission" date="2019-11" db="EMBL/GenBank/DDBJ databases">
        <title>Draft Genome Sequence of Plant Growth-Promoting Rhizosphere-Associated Bacteria.</title>
        <authorList>
            <person name="Vasilyev I.Y."/>
            <person name="Radchenko V."/>
            <person name="Ilnitskaya E.V."/>
        </authorList>
    </citation>
    <scope>NUCLEOTIDE SEQUENCE [LARGE SCALE GENOMIC DNA]</scope>
    <source>
        <strain evidence="2 3">VRA_MhP_f</strain>
    </source>
</reference>
<name>A0A7X2SZ67_ENTAG</name>
<evidence type="ECO:0000313" key="3">
    <source>
        <dbReference type="Proteomes" id="UP000461948"/>
    </source>
</evidence>
<dbReference type="SUPFAM" id="SSF51395">
    <property type="entry name" value="FMN-linked oxidoreductases"/>
    <property type="match status" value="1"/>
</dbReference>
<dbReference type="PANTHER" id="PTHR22893:SF91">
    <property type="entry name" value="NADPH DEHYDROGENASE 2-RELATED"/>
    <property type="match status" value="1"/>
</dbReference>
<dbReference type="EMBL" id="WKLC01002771">
    <property type="protein sequence ID" value="MSE19440.1"/>
    <property type="molecule type" value="Genomic_DNA"/>
</dbReference>
<dbReference type="Gene3D" id="3.20.20.70">
    <property type="entry name" value="Aldolase class I"/>
    <property type="match status" value="1"/>
</dbReference>
<evidence type="ECO:0000313" key="2">
    <source>
        <dbReference type="EMBL" id="MSE19440.1"/>
    </source>
</evidence>
<dbReference type="PANTHER" id="PTHR22893">
    <property type="entry name" value="NADH OXIDOREDUCTASE-RELATED"/>
    <property type="match status" value="1"/>
</dbReference>
<comment type="caution">
    <text evidence="2">The sequence shown here is derived from an EMBL/GenBank/DDBJ whole genome shotgun (WGS) entry which is preliminary data.</text>
</comment>
<dbReference type="GO" id="GO:0016491">
    <property type="term" value="F:oxidoreductase activity"/>
    <property type="evidence" value="ECO:0007669"/>
    <property type="project" value="InterPro"/>
</dbReference>
<organism evidence="2 3">
    <name type="scientific">Enterobacter agglomerans</name>
    <name type="common">Erwinia herbicola</name>
    <name type="synonym">Pantoea agglomerans</name>
    <dbReference type="NCBI Taxonomy" id="549"/>
    <lineage>
        <taxon>Bacteria</taxon>
        <taxon>Pseudomonadati</taxon>
        <taxon>Pseudomonadota</taxon>
        <taxon>Gammaproteobacteria</taxon>
        <taxon>Enterobacterales</taxon>
        <taxon>Erwiniaceae</taxon>
        <taxon>Pantoea</taxon>
        <taxon>Pantoea agglomerans group</taxon>
    </lineage>
</organism>
<dbReference type="InterPro" id="IPR045247">
    <property type="entry name" value="Oye-like"/>
</dbReference>
<dbReference type="Proteomes" id="UP000461948">
    <property type="component" value="Unassembled WGS sequence"/>
</dbReference>
<dbReference type="GO" id="GO:0005829">
    <property type="term" value="C:cytosol"/>
    <property type="evidence" value="ECO:0007669"/>
    <property type="project" value="TreeGrafter"/>
</dbReference>
<dbReference type="InterPro" id="IPR001155">
    <property type="entry name" value="OxRdtase_FMN_N"/>
</dbReference>
<feature type="non-terminal residue" evidence="2">
    <location>
        <position position="1"/>
    </location>
</feature>